<dbReference type="GO" id="GO:0016887">
    <property type="term" value="F:ATP hydrolysis activity"/>
    <property type="evidence" value="ECO:0007669"/>
    <property type="project" value="InterPro"/>
</dbReference>
<dbReference type="GO" id="GO:0005524">
    <property type="term" value="F:ATP binding"/>
    <property type="evidence" value="ECO:0007669"/>
    <property type="project" value="UniProtKB-KW"/>
</dbReference>
<dbReference type="PANTHER" id="PTHR14690:SF10">
    <property type="entry name" value="IQ AND AAA DOMAIN-CONTAINING PROTEIN-LIKE"/>
    <property type="match status" value="1"/>
</dbReference>
<dbReference type="GeneID" id="108881317"/>
<dbReference type="SMART" id="SM00382">
    <property type="entry name" value="AAA"/>
    <property type="match status" value="1"/>
</dbReference>
<dbReference type="PROSITE" id="PS50096">
    <property type="entry name" value="IQ"/>
    <property type="match status" value="1"/>
</dbReference>
<reference evidence="6" key="1">
    <citation type="submission" date="2025-08" db="UniProtKB">
        <authorList>
            <consortium name="RefSeq"/>
        </authorList>
    </citation>
    <scope>IDENTIFICATION</scope>
    <source>
        <tissue evidence="6">Brain</tissue>
    </source>
</reference>
<accession>A0AAJ8BHS2</accession>
<name>A0AAJ8BHS2_LATCA</name>
<feature type="compositionally biased region" description="Basic and acidic residues" evidence="3">
    <location>
        <begin position="380"/>
        <end position="399"/>
    </location>
</feature>
<organism evidence="5 6">
    <name type="scientific">Lates calcarifer</name>
    <name type="common">Barramundi</name>
    <name type="synonym">Holocentrus calcarifer</name>
    <dbReference type="NCBI Taxonomy" id="8187"/>
    <lineage>
        <taxon>Eukaryota</taxon>
        <taxon>Metazoa</taxon>
        <taxon>Chordata</taxon>
        <taxon>Craniata</taxon>
        <taxon>Vertebrata</taxon>
        <taxon>Euteleostomi</taxon>
        <taxon>Actinopterygii</taxon>
        <taxon>Neopterygii</taxon>
        <taxon>Teleostei</taxon>
        <taxon>Neoteleostei</taxon>
        <taxon>Acanthomorphata</taxon>
        <taxon>Carangaria</taxon>
        <taxon>Carangaria incertae sedis</taxon>
        <taxon>Centropomidae</taxon>
        <taxon>Lates</taxon>
    </lineage>
</organism>
<feature type="compositionally biased region" description="Basic residues" evidence="3">
    <location>
        <begin position="498"/>
        <end position="514"/>
    </location>
</feature>
<protein>
    <submittedName>
        <fullName evidence="6">Dynein regulatory complex protein 11 isoform X2</fullName>
    </submittedName>
</protein>
<proteinExistence type="predicted"/>
<dbReference type="InterPro" id="IPR052267">
    <property type="entry name" value="N-DRC_Component"/>
</dbReference>
<evidence type="ECO:0000256" key="2">
    <source>
        <dbReference type="ARBA" id="ARBA00022840"/>
    </source>
</evidence>
<dbReference type="SMART" id="SM00015">
    <property type="entry name" value="IQ"/>
    <property type="match status" value="1"/>
</dbReference>
<dbReference type="FunFam" id="1.10.8.60:FF:000064">
    <property type="entry name" value="IQ motif containing with AAA domain 1"/>
    <property type="match status" value="1"/>
</dbReference>
<dbReference type="Pfam" id="PF00004">
    <property type="entry name" value="AAA"/>
    <property type="match status" value="1"/>
</dbReference>
<gene>
    <name evidence="6" type="primary">zgc:153738</name>
</gene>
<sequence>MSKSCDRLSAAENAPPGTATRLFSTHEHKSIIVVELLRTVTPRTYNELWADAQLELSRLLTEELPAEPPRPEKDRVVFFQRLAMLYVRYIQIFRQLEKVYDQVVHPQKRRVIRVILDGVMGRVLELKNEMVEKEYSEYHYMDDVLHDLKLRPADLEIPIPCYFITELNKELHEQKTMLADILKMVEVTESPESLMVSDMSQEEAIKIIQVAERARQGRLRAKLNEESRNMNRMYRAKDPGTAGLELAAVCIQKVWRGYIQRKRAKISRDEEMIFLGMVMDPKYRVPCPAEVAAQASEASMRIKQEEHEEDYQKSIVAVTKQLRDVEGHDISKTMKEQIRQWFIECRDATGSFPDYPDEEDGGSALILAEKNPQQLKEEIAAKEEEDSNNKPKGKEEKKEKGKKNKGKDEEEEEEAGLKMLPSAFLSDLEVGNKTFVDFWQTRNESKNFSQRHDVELIKEEKRKVIEAEIRVQVDEQMRQELAEWKLAVDKERGGKTKGNAKKKKGSKSGKKKKKEKDLTADRTLESLCQELVEQGLLKKAKNVRLQDYLGDYSYLGTTLRQNDIEPMPSLSDVRQVLSLYAILPLGSQEVHEKAPLIKAILLAGPAGVGKKMLIHAICHETGANLFDLSPLNTAGKYPGKSGLAMMLHMVFKVARLLQPSVIWIEDAEKMFYKKVPKEEKELDPKRLKKDLPKSLKLIKGEDRVLIVGTTKDPLSADIKSLCKMYSKIILIPRPDYGSRYILWKQLIKMQGGEVTKALDLSSLAKISDGYTPGHMVQVIQSVITKRRVLQQANRPLTAAEFVAPLAKIDPVFQEEEEALKNWYAKTPLGKKRIKAATGKEEEDAPVKGKDAKKKGKK</sequence>
<dbReference type="Proteomes" id="UP000694890">
    <property type="component" value="Linkage group LG17"/>
</dbReference>
<dbReference type="Pfam" id="PF00612">
    <property type="entry name" value="IQ"/>
    <property type="match status" value="1"/>
</dbReference>
<dbReference type="PANTHER" id="PTHR14690">
    <property type="entry name" value="IQ MOTIF CONTAINING WITH AAA DOMAIN 1"/>
    <property type="match status" value="1"/>
</dbReference>
<keyword evidence="2" id="KW-0067">ATP-binding</keyword>
<feature type="domain" description="AAA+ ATPase" evidence="4">
    <location>
        <begin position="596"/>
        <end position="735"/>
    </location>
</feature>
<evidence type="ECO:0000259" key="4">
    <source>
        <dbReference type="SMART" id="SM00382"/>
    </source>
</evidence>
<feature type="region of interest" description="Disordered" evidence="3">
    <location>
        <begin position="1"/>
        <end position="20"/>
    </location>
</feature>
<keyword evidence="1" id="KW-0547">Nucleotide-binding</keyword>
<dbReference type="SUPFAM" id="SSF52540">
    <property type="entry name" value="P-loop containing nucleoside triphosphate hydrolases"/>
    <property type="match status" value="1"/>
</dbReference>
<dbReference type="InterPro" id="IPR027417">
    <property type="entry name" value="P-loop_NTPase"/>
</dbReference>
<feature type="region of interest" description="Disordered" evidence="3">
    <location>
        <begin position="833"/>
        <end position="857"/>
    </location>
</feature>
<dbReference type="RefSeq" id="XP_050933288.1">
    <property type="nucleotide sequence ID" value="XM_051077331.1"/>
</dbReference>
<dbReference type="InterPro" id="IPR000048">
    <property type="entry name" value="IQ_motif_EF-hand-BS"/>
</dbReference>
<dbReference type="Gene3D" id="1.10.8.60">
    <property type="match status" value="1"/>
</dbReference>
<evidence type="ECO:0000313" key="6">
    <source>
        <dbReference type="RefSeq" id="XP_050933288.1"/>
    </source>
</evidence>
<dbReference type="Gene3D" id="3.40.50.300">
    <property type="entry name" value="P-loop containing nucleotide triphosphate hydrolases"/>
    <property type="match status" value="1"/>
</dbReference>
<dbReference type="AlphaFoldDB" id="A0AAJ8BHS2"/>
<dbReference type="InterPro" id="IPR003959">
    <property type="entry name" value="ATPase_AAA_core"/>
</dbReference>
<feature type="region of interest" description="Disordered" evidence="3">
    <location>
        <begin position="492"/>
        <end position="517"/>
    </location>
</feature>
<evidence type="ECO:0000256" key="1">
    <source>
        <dbReference type="ARBA" id="ARBA00022741"/>
    </source>
</evidence>
<feature type="region of interest" description="Disordered" evidence="3">
    <location>
        <begin position="380"/>
        <end position="416"/>
    </location>
</feature>
<dbReference type="InterPro" id="IPR003593">
    <property type="entry name" value="AAA+_ATPase"/>
</dbReference>
<evidence type="ECO:0000313" key="5">
    <source>
        <dbReference type="Proteomes" id="UP000694890"/>
    </source>
</evidence>
<evidence type="ECO:0000256" key="3">
    <source>
        <dbReference type="SAM" id="MobiDB-lite"/>
    </source>
</evidence>